<organism evidence="9 10">
    <name type="scientific">Solibacillus isronensis B3W22</name>
    <dbReference type="NCBI Taxonomy" id="1224748"/>
    <lineage>
        <taxon>Bacteria</taxon>
        <taxon>Bacillati</taxon>
        <taxon>Bacillota</taxon>
        <taxon>Bacilli</taxon>
        <taxon>Bacillales</taxon>
        <taxon>Caryophanaceae</taxon>
        <taxon>Solibacillus</taxon>
    </lineage>
</organism>
<evidence type="ECO:0000256" key="2">
    <source>
        <dbReference type="ARBA" id="ARBA00023015"/>
    </source>
</evidence>
<evidence type="ECO:0000256" key="3">
    <source>
        <dbReference type="ARBA" id="ARBA00023082"/>
    </source>
</evidence>
<dbReference type="Pfam" id="PF08281">
    <property type="entry name" value="Sigma70_r4_2"/>
    <property type="match status" value="1"/>
</dbReference>
<dbReference type="NCBIfam" id="TIGR02937">
    <property type="entry name" value="sigma70-ECF"/>
    <property type="match status" value="1"/>
</dbReference>
<comment type="similarity">
    <text evidence="1 6">Belongs to the sigma-70 factor family. ECF subfamily.</text>
</comment>
<keyword evidence="5 6" id="KW-0804">Transcription</keyword>
<proteinExistence type="inferred from homology"/>
<evidence type="ECO:0000259" key="8">
    <source>
        <dbReference type="Pfam" id="PF08281"/>
    </source>
</evidence>
<dbReference type="PANTHER" id="PTHR43133:SF60">
    <property type="entry name" value="RNA POLYMERASE SIGMA FACTOR SIGV"/>
    <property type="match status" value="1"/>
</dbReference>
<dbReference type="InterPro" id="IPR007627">
    <property type="entry name" value="RNA_pol_sigma70_r2"/>
</dbReference>
<dbReference type="InterPro" id="IPR013324">
    <property type="entry name" value="RNA_pol_sigma_r3/r4-like"/>
</dbReference>
<dbReference type="Proteomes" id="UP000004738">
    <property type="component" value="Unassembled WGS sequence"/>
</dbReference>
<dbReference type="RefSeq" id="WP_008408892.1">
    <property type="nucleotide sequence ID" value="NZ_AMCK01000036.1"/>
</dbReference>
<dbReference type="Pfam" id="PF04542">
    <property type="entry name" value="Sigma70_r2"/>
    <property type="match status" value="1"/>
</dbReference>
<dbReference type="GO" id="GO:0006352">
    <property type="term" value="P:DNA-templated transcription initiation"/>
    <property type="evidence" value="ECO:0007669"/>
    <property type="project" value="InterPro"/>
</dbReference>
<dbReference type="EMBL" id="AMCK01000036">
    <property type="protein sequence ID" value="EKB43364.1"/>
    <property type="molecule type" value="Genomic_DNA"/>
</dbReference>
<comment type="caution">
    <text evidence="9">The sequence shown here is derived from an EMBL/GenBank/DDBJ whole genome shotgun (WGS) entry which is preliminary data.</text>
</comment>
<dbReference type="SUPFAM" id="SSF88659">
    <property type="entry name" value="Sigma3 and sigma4 domains of RNA polymerase sigma factors"/>
    <property type="match status" value="1"/>
</dbReference>
<evidence type="ECO:0000256" key="6">
    <source>
        <dbReference type="RuleBase" id="RU000716"/>
    </source>
</evidence>
<keyword evidence="4 6" id="KW-0238">DNA-binding</keyword>
<keyword evidence="3 6" id="KW-0731">Sigma factor</keyword>
<sequence length="189" mass="22057">MELKQSELDAITSNPLEAIVDIMDTYGTEIKRFVYMYLKDEADTEDVTQEVFVAVFQNIHTFKGKSSLKSWIYSIAANKCKNHLKRDRLRHFNLIERLTRQQSSVSSKQEDLSELYLQNSLNKGLFEKVMDLPIKYREVVILYYYKELSIKEICAILNEKESTLQSRLLRSRKKLKDSILNEVGGIIHG</sequence>
<evidence type="ECO:0000256" key="1">
    <source>
        <dbReference type="ARBA" id="ARBA00010641"/>
    </source>
</evidence>
<dbReference type="InterPro" id="IPR014284">
    <property type="entry name" value="RNA_pol_sigma-70_dom"/>
</dbReference>
<dbReference type="InterPro" id="IPR036388">
    <property type="entry name" value="WH-like_DNA-bd_sf"/>
</dbReference>
<dbReference type="GO" id="GO:0006950">
    <property type="term" value="P:response to stress"/>
    <property type="evidence" value="ECO:0007669"/>
    <property type="project" value="UniProtKB-ARBA"/>
</dbReference>
<dbReference type="PROSITE" id="PS01063">
    <property type="entry name" value="SIGMA70_ECF"/>
    <property type="match status" value="1"/>
</dbReference>
<keyword evidence="2 6" id="KW-0805">Transcription regulation</keyword>
<dbReference type="InterPro" id="IPR013325">
    <property type="entry name" value="RNA_pol_sigma_r2"/>
</dbReference>
<dbReference type="Gene3D" id="1.10.1740.10">
    <property type="match status" value="1"/>
</dbReference>
<evidence type="ECO:0000313" key="9">
    <source>
        <dbReference type="EMBL" id="EKB43364.1"/>
    </source>
</evidence>
<keyword evidence="10" id="KW-1185">Reference proteome</keyword>
<dbReference type="GO" id="GO:0003677">
    <property type="term" value="F:DNA binding"/>
    <property type="evidence" value="ECO:0007669"/>
    <property type="project" value="UniProtKB-KW"/>
</dbReference>
<dbReference type="InterPro" id="IPR013249">
    <property type="entry name" value="RNA_pol_sigma70_r4_t2"/>
</dbReference>
<name>K1LFW9_9BACL</name>
<dbReference type="InterPro" id="IPR039425">
    <property type="entry name" value="RNA_pol_sigma-70-like"/>
</dbReference>
<reference evidence="9 10" key="1">
    <citation type="journal article" date="2012" name="J. Bacteriol.">
        <title>Draft Genome Sequence of Bacillus isronensis Strain B3W22, Isolated from the Upper Atmosphere.</title>
        <authorList>
            <person name="Shivaji S."/>
            <person name="Ara S."/>
            <person name="Singh S.K."/>
            <person name="Bandi S."/>
            <person name="Singh A."/>
            <person name="Pinnaka A.K."/>
        </authorList>
    </citation>
    <scope>NUCLEOTIDE SEQUENCE [LARGE SCALE GENOMIC DNA]</scope>
    <source>
        <strain evidence="9 10">B3W22</strain>
    </source>
</reference>
<dbReference type="Gene3D" id="1.10.10.10">
    <property type="entry name" value="Winged helix-like DNA-binding domain superfamily/Winged helix DNA-binding domain"/>
    <property type="match status" value="1"/>
</dbReference>
<dbReference type="PANTHER" id="PTHR43133">
    <property type="entry name" value="RNA POLYMERASE ECF-TYPE SIGMA FACTO"/>
    <property type="match status" value="1"/>
</dbReference>
<evidence type="ECO:0000256" key="5">
    <source>
        <dbReference type="ARBA" id="ARBA00023163"/>
    </source>
</evidence>
<feature type="domain" description="RNA polymerase sigma factor 70 region 4 type 2" evidence="8">
    <location>
        <begin position="132"/>
        <end position="175"/>
    </location>
</feature>
<dbReference type="PATRIC" id="fig|1224748.3.peg.3783"/>
<feature type="domain" description="RNA polymerase sigma-70 region 2" evidence="7">
    <location>
        <begin position="24"/>
        <end position="88"/>
    </location>
</feature>
<dbReference type="SUPFAM" id="SSF88946">
    <property type="entry name" value="Sigma2 domain of RNA polymerase sigma factors"/>
    <property type="match status" value="1"/>
</dbReference>
<protein>
    <recommendedName>
        <fullName evidence="6">RNA polymerase sigma factor</fullName>
    </recommendedName>
</protein>
<dbReference type="InterPro" id="IPR000838">
    <property type="entry name" value="RNA_pol_sigma70_ECF_CS"/>
</dbReference>
<dbReference type="AlphaFoldDB" id="K1LFW9"/>
<evidence type="ECO:0000256" key="4">
    <source>
        <dbReference type="ARBA" id="ARBA00023125"/>
    </source>
</evidence>
<evidence type="ECO:0000259" key="7">
    <source>
        <dbReference type="Pfam" id="PF04542"/>
    </source>
</evidence>
<gene>
    <name evidence="9" type="primary">sigM_4</name>
    <name evidence="9" type="ORF">B857_03824</name>
</gene>
<dbReference type="GO" id="GO:0016987">
    <property type="term" value="F:sigma factor activity"/>
    <property type="evidence" value="ECO:0007669"/>
    <property type="project" value="UniProtKB-KW"/>
</dbReference>
<dbReference type="CDD" id="cd06171">
    <property type="entry name" value="Sigma70_r4"/>
    <property type="match status" value="1"/>
</dbReference>
<evidence type="ECO:0000313" key="10">
    <source>
        <dbReference type="Proteomes" id="UP000004738"/>
    </source>
</evidence>
<accession>K1LFW9</accession>